<dbReference type="SMART" id="SM00208">
    <property type="entry name" value="TNFR"/>
    <property type="match status" value="1"/>
</dbReference>
<dbReference type="GO" id="GO:0007165">
    <property type="term" value="P:signal transduction"/>
    <property type="evidence" value="ECO:0007669"/>
    <property type="project" value="InterPro"/>
</dbReference>
<evidence type="ECO:0000313" key="10">
    <source>
        <dbReference type="EMBL" id="CAE1287058.1"/>
    </source>
</evidence>
<accession>A0A812D3C4</accession>
<comment type="caution">
    <text evidence="6">Lacks conserved residue(s) required for the propagation of feature annotation.</text>
</comment>
<keyword evidence="4 6" id="KW-1015">Disulfide bond</keyword>
<dbReference type="GO" id="GO:0006915">
    <property type="term" value="P:apoptotic process"/>
    <property type="evidence" value="ECO:0007669"/>
    <property type="project" value="UniProtKB-KW"/>
</dbReference>
<dbReference type="InterPro" id="IPR001368">
    <property type="entry name" value="TNFR/NGFR_Cys_rich_reg"/>
</dbReference>
<organism evidence="10 11">
    <name type="scientific">Acanthosepion pharaonis</name>
    <name type="common">Pharaoh cuttlefish</name>
    <name type="synonym">Sepia pharaonis</name>
    <dbReference type="NCBI Taxonomy" id="158019"/>
    <lineage>
        <taxon>Eukaryota</taxon>
        <taxon>Metazoa</taxon>
        <taxon>Spiralia</taxon>
        <taxon>Lophotrochozoa</taxon>
        <taxon>Mollusca</taxon>
        <taxon>Cephalopoda</taxon>
        <taxon>Coleoidea</taxon>
        <taxon>Decapodiformes</taxon>
        <taxon>Sepiida</taxon>
        <taxon>Sepiina</taxon>
        <taxon>Sepiidae</taxon>
        <taxon>Acanthosepion</taxon>
    </lineage>
</organism>
<keyword evidence="7" id="KW-0472">Membrane</keyword>
<sequence length="278" mass="32091">MLKKTRVKESLKVSNFGCKDCGVCLKGTGIDLKQEINRTQHGMMSCYSCYECKPGTYQNENHVIKSCKPCNTCTNQRILRNCSTTENSICGNCLPGHQVKYINGSDVCEKIENSTGIAYKISTFVLCSLLLLAILYIIYLNLKRKKIIEKICPNKFKWETCLEPEKNVKNHGQRIFSVNKEKFEVVDDSTFARNIGKDWKYVARCLNYTEPEIQEIEQNEKQLKDCAHCMIRDYRQKFKRQNDEALIKALMEIKQYNLLKPKEANSEAEPSETDPLHC</sequence>
<dbReference type="PROSITE" id="PS50050">
    <property type="entry name" value="TNFR_NGFR_2"/>
    <property type="match status" value="1"/>
</dbReference>
<comment type="caution">
    <text evidence="10">The sequence shown here is derived from an EMBL/GenBank/DDBJ whole genome shotgun (WGS) entry which is preliminary data.</text>
</comment>
<dbReference type="Gene3D" id="1.10.533.10">
    <property type="entry name" value="Death Domain, Fas"/>
    <property type="match status" value="1"/>
</dbReference>
<protein>
    <recommendedName>
        <fullName evidence="12">TNFR-Cys domain-containing protein</fullName>
    </recommendedName>
</protein>
<feature type="transmembrane region" description="Helical" evidence="7">
    <location>
        <begin position="117"/>
        <end position="140"/>
    </location>
</feature>
<feature type="domain" description="Death" evidence="8">
    <location>
        <begin position="190"/>
        <end position="266"/>
    </location>
</feature>
<evidence type="ECO:0000256" key="6">
    <source>
        <dbReference type="PROSITE-ProRule" id="PRU00206"/>
    </source>
</evidence>
<keyword evidence="5" id="KW-0325">Glycoprotein</keyword>
<keyword evidence="3" id="KW-0677">Repeat</keyword>
<dbReference type="Proteomes" id="UP000597762">
    <property type="component" value="Unassembled WGS sequence"/>
</dbReference>
<dbReference type="SUPFAM" id="SSF47986">
    <property type="entry name" value="DEATH domain"/>
    <property type="match status" value="1"/>
</dbReference>
<evidence type="ECO:0008006" key="12">
    <source>
        <dbReference type="Google" id="ProtNLM"/>
    </source>
</evidence>
<keyword evidence="11" id="KW-1185">Reference proteome</keyword>
<dbReference type="Pfam" id="PF00531">
    <property type="entry name" value="Death"/>
    <property type="match status" value="1"/>
</dbReference>
<dbReference type="PROSITE" id="PS00652">
    <property type="entry name" value="TNFR_NGFR_1"/>
    <property type="match status" value="1"/>
</dbReference>
<feature type="disulfide bond" evidence="6">
    <location>
        <begin position="52"/>
        <end position="67"/>
    </location>
</feature>
<evidence type="ECO:0000256" key="5">
    <source>
        <dbReference type="ARBA" id="ARBA00023180"/>
    </source>
</evidence>
<dbReference type="CDD" id="cd01670">
    <property type="entry name" value="Death"/>
    <property type="match status" value="1"/>
</dbReference>
<dbReference type="CDD" id="cd00185">
    <property type="entry name" value="TNFRSF"/>
    <property type="match status" value="1"/>
</dbReference>
<keyword evidence="7" id="KW-0812">Transmembrane</keyword>
<dbReference type="AlphaFoldDB" id="A0A812D3C4"/>
<dbReference type="EMBL" id="CAHIKZ030002445">
    <property type="protein sequence ID" value="CAE1287058.1"/>
    <property type="molecule type" value="Genomic_DNA"/>
</dbReference>
<evidence type="ECO:0000256" key="3">
    <source>
        <dbReference type="ARBA" id="ARBA00022737"/>
    </source>
</evidence>
<feature type="domain" description="TNFR-Cys" evidence="9">
    <location>
        <begin position="51"/>
        <end position="90"/>
    </location>
</feature>
<dbReference type="PROSITE" id="PS50017">
    <property type="entry name" value="DEATH_DOMAIN"/>
    <property type="match status" value="1"/>
</dbReference>
<dbReference type="OrthoDB" id="10031141at2759"/>
<reference evidence="10" key="1">
    <citation type="submission" date="2021-01" db="EMBL/GenBank/DDBJ databases">
        <authorList>
            <person name="Li R."/>
            <person name="Bekaert M."/>
        </authorList>
    </citation>
    <scope>NUCLEOTIDE SEQUENCE</scope>
    <source>
        <strain evidence="10">Farmed</strain>
    </source>
</reference>
<evidence type="ECO:0000256" key="1">
    <source>
        <dbReference type="ARBA" id="ARBA00022703"/>
    </source>
</evidence>
<evidence type="ECO:0000256" key="4">
    <source>
        <dbReference type="ARBA" id="ARBA00023157"/>
    </source>
</evidence>
<dbReference type="InterPro" id="IPR000488">
    <property type="entry name" value="Death_dom"/>
</dbReference>
<name>A0A812D3C4_ACAPH</name>
<evidence type="ECO:0000256" key="2">
    <source>
        <dbReference type="ARBA" id="ARBA00022729"/>
    </source>
</evidence>
<proteinExistence type="predicted"/>
<feature type="repeat" description="TNFR-Cys" evidence="6">
    <location>
        <begin position="51"/>
        <end position="90"/>
    </location>
</feature>
<gene>
    <name evidence="10" type="ORF">SPHA_46298</name>
</gene>
<keyword evidence="1" id="KW-0053">Apoptosis</keyword>
<evidence type="ECO:0000259" key="8">
    <source>
        <dbReference type="PROSITE" id="PS50017"/>
    </source>
</evidence>
<keyword evidence="2" id="KW-0732">Signal</keyword>
<evidence type="ECO:0000259" key="9">
    <source>
        <dbReference type="PROSITE" id="PS50050"/>
    </source>
</evidence>
<dbReference type="Gene3D" id="2.10.50.10">
    <property type="entry name" value="Tumor Necrosis Factor Receptor, subunit A, domain 2"/>
    <property type="match status" value="1"/>
</dbReference>
<dbReference type="InterPro" id="IPR011029">
    <property type="entry name" value="DEATH-like_dom_sf"/>
</dbReference>
<evidence type="ECO:0000313" key="11">
    <source>
        <dbReference type="Proteomes" id="UP000597762"/>
    </source>
</evidence>
<keyword evidence="7" id="KW-1133">Transmembrane helix</keyword>
<evidence type="ECO:0000256" key="7">
    <source>
        <dbReference type="SAM" id="Phobius"/>
    </source>
</evidence>